<dbReference type="SMART" id="SM01217">
    <property type="entry name" value="Fn3_like"/>
    <property type="match status" value="1"/>
</dbReference>
<reference evidence="5 6" key="3">
    <citation type="submission" date="2023-06" db="EMBL/GenBank/DDBJ databases">
        <authorList>
            <person name="Zeman M."/>
            <person name="Kubasova T."/>
            <person name="Jahodarova E."/>
            <person name="Nykrynova M."/>
            <person name="Rychlik I."/>
        </authorList>
    </citation>
    <scope>NUCLEOTIDE SEQUENCE [LARGE SCALE GENOMIC DNA]</scope>
    <source>
        <strain evidence="5 6">ET340</strain>
    </source>
</reference>
<name>A0ABT7UU12_9FIRM</name>
<proteinExistence type="inferred from homology"/>
<dbReference type="Gene3D" id="3.20.20.300">
    <property type="entry name" value="Glycoside hydrolase, family 3, N-terminal domain"/>
    <property type="match status" value="1"/>
</dbReference>
<evidence type="ECO:0000313" key="5">
    <source>
        <dbReference type="EMBL" id="MDM8202381.1"/>
    </source>
</evidence>
<evidence type="ECO:0000313" key="6">
    <source>
        <dbReference type="Proteomes" id="UP001529380"/>
    </source>
</evidence>
<dbReference type="InterPro" id="IPR017853">
    <property type="entry name" value="GH"/>
</dbReference>
<dbReference type="SUPFAM" id="SSF51445">
    <property type="entry name" value="(Trans)glycosidases"/>
    <property type="match status" value="1"/>
</dbReference>
<accession>A0ABT7UU12</accession>
<comment type="similarity">
    <text evidence="1">Belongs to the glycosyl hydrolase 3 family.</text>
</comment>
<reference evidence="5 6" key="2">
    <citation type="submission" date="2023-06" db="EMBL/GenBank/DDBJ databases">
        <title>Identification and characterization of horizontal gene transfer across gut microbiota members of farm animals based on homology search.</title>
        <authorList>
            <person name="Schwarzerova J."/>
            <person name="Nykrynova M."/>
            <person name="Jureckova K."/>
            <person name="Cejkova D."/>
            <person name="Rychlik I."/>
        </authorList>
    </citation>
    <scope>NUCLEOTIDE SEQUENCE [LARGE SCALE GENOMIC DNA]</scope>
    <source>
        <strain evidence="5 6">ET340</strain>
    </source>
</reference>
<dbReference type="EMBL" id="JAUDCL010000036">
    <property type="protein sequence ID" value="MDM8202381.1"/>
    <property type="molecule type" value="Genomic_DNA"/>
</dbReference>
<organism evidence="5 6">
    <name type="scientific">Allofournierella massiliensis</name>
    <dbReference type="NCBI Taxonomy" id="1650663"/>
    <lineage>
        <taxon>Bacteria</taxon>
        <taxon>Bacillati</taxon>
        <taxon>Bacillota</taxon>
        <taxon>Clostridia</taxon>
        <taxon>Eubacteriales</taxon>
        <taxon>Oscillospiraceae</taxon>
        <taxon>Allofournierella</taxon>
    </lineage>
</organism>
<dbReference type="InterPro" id="IPR036962">
    <property type="entry name" value="Glyco_hydro_3_N_sf"/>
</dbReference>
<dbReference type="PANTHER" id="PTHR42715:SF10">
    <property type="entry name" value="BETA-GLUCOSIDASE"/>
    <property type="match status" value="1"/>
</dbReference>
<evidence type="ECO:0000259" key="4">
    <source>
        <dbReference type="SMART" id="SM01217"/>
    </source>
</evidence>
<dbReference type="InterPro" id="IPR026891">
    <property type="entry name" value="Fn3-like"/>
</dbReference>
<keyword evidence="2 5" id="KW-0378">Hydrolase</keyword>
<dbReference type="Pfam" id="PF14310">
    <property type="entry name" value="Fn3-like"/>
    <property type="match status" value="1"/>
</dbReference>
<dbReference type="GO" id="GO:0016787">
    <property type="term" value="F:hydrolase activity"/>
    <property type="evidence" value="ECO:0007669"/>
    <property type="project" value="UniProtKB-KW"/>
</dbReference>
<protein>
    <submittedName>
        <fullName evidence="5">Glycoside hydrolase family 3 C-terminal domain-containing protein</fullName>
    </submittedName>
</protein>
<gene>
    <name evidence="5" type="ORF">QUW08_13915</name>
</gene>
<comment type="caution">
    <text evidence="5">The sequence shown here is derived from an EMBL/GenBank/DDBJ whole genome shotgun (WGS) entry which is preliminary data.</text>
</comment>
<dbReference type="SUPFAM" id="SSF52279">
    <property type="entry name" value="Beta-D-glucan exohydrolase, C-terminal domain"/>
    <property type="match status" value="1"/>
</dbReference>
<dbReference type="Proteomes" id="UP001529380">
    <property type="component" value="Unassembled WGS sequence"/>
</dbReference>
<evidence type="ECO:0000256" key="1">
    <source>
        <dbReference type="ARBA" id="ARBA00005336"/>
    </source>
</evidence>
<dbReference type="Gene3D" id="3.40.50.1700">
    <property type="entry name" value="Glycoside hydrolase family 3 C-terminal domain"/>
    <property type="match status" value="1"/>
</dbReference>
<dbReference type="InterPro" id="IPR002772">
    <property type="entry name" value="Glyco_hydro_3_C"/>
</dbReference>
<dbReference type="PRINTS" id="PR00133">
    <property type="entry name" value="GLHYDRLASE3"/>
</dbReference>
<reference evidence="6" key="1">
    <citation type="submission" date="2023-06" db="EMBL/GenBank/DDBJ databases">
        <title>Identification and characterization of horizontal gene transfer across gut microbiota members of farm animals based on homology search.</title>
        <authorList>
            <person name="Zeman M."/>
            <person name="Kubasova T."/>
            <person name="Jahodarova E."/>
            <person name="Nykrynova M."/>
            <person name="Rychlik I."/>
        </authorList>
    </citation>
    <scope>NUCLEOTIDE SEQUENCE [LARGE SCALE GENOMIC DNA]</scope>
    <source>
        <strain evidence="6">ET340</strain>
    </source>
</reference>
<dbReference type="InterPro" id="IPR036881">
    <property type="entry name" value="Glyco_hydro_3_C_sf"/>
</dbReference>
<feature type="domain" description="Fibronectin type III-like" evidence="4">
    <location>
        <begin position="337"/>
        <end position="408"/>
    </location>
</feature>
<dbReference type="InterPro" id="IPR001764">
    <property type="entry name" value="Glyco_hydro_3_N"/>
</dbReference>
<feature type="region of interest" description="Disordered" evidence="3">
    <location>
        <begin position="1"/>
        <end position="25"/>
    </location>
</feature>
<evidence type="ECO:0000256" key="3">
    <source>
        <dbReference type="SAM" id="MobiDB-lite"/>
    </source>
</evidence>
<dbReference type="Gene3D" id="2.60.40.10">
    <property type="entry name" value="Immunoglobulins"/>
    <property type="match status" value="1"/>
</dbReference>
<keyword evidence="6" id="KW-1185">Reference proteome</keyword>
<dbReference type="InterPro" id="IPR050288">
    <property type="entry name" value="Cellulose_deg_GH3"/>
</dbReference>
<dbReference type="PANTHER" id="PTHR42715">
    <property type="entry name" value="BETA-GLUCOSIDASE"/>
    <property type="match status" value="1"/>
</dbReference>
<sequence>MEQPFTHSGTRDPAPSPREQENAALARQAAAAGIVLLKNRGVLPLNPGAPVALFGARAGRTVKGGTGSGDVNNRASVSIWQGLKEAGVPLTSEDWLADCEARYTRAQEDWRAQVLAAAKQVDNPFDAYAARPFALPEGRTIRPQDLKGAKAALYVISRIAGEGKDRRLEPGDYYLSDAERADLQTLDESGLPVVLLLNAGGPVELTGLLDGMQHLDAILQLSQLGQQGGQAVADVLLGRAVPEGKLTATWARRYDDIPCARAFGSLNGDVSQDTYRDGVYVGYRYFDSFGVRPLFAFGFGLSYTTFALRAAGLDVQPGHLAVQVEVANTGARFAGREVAQVYLSAPQGELPRERRRLAGFAKTRRLAPGETQTLTLEIPQKQLAAFHPEQNAWVVDAGLYGVWVGNSSDALRLCALLEVDAAVTLERTHPICPPQHPIGELGAAPGAQDREADQWRQKVEYDLPVYKFVPVAPAAPAPAAPLLAEGDLDSLVPLLYGNITAGASALGSAGIRVPGSAGETSEALEASRQIPSLIMADGPAGLRLHQCYQADRATGEVYGAGVLGSLENGFLEAPPRHESADTYYQFCTAFPVGTALAQSWDPDLLAQVGRAVSREMDEFHVDLWLAPGMNIQRNPLCGRNFEYYSEDPLLTGTLVAAITAGVQESGRHEVTLKYFACNNQEDNRMAVDARVSERALREIYLRRFEIAVKAAAPAAVMSAYNCINGVHAANSRDLCTVVLRQEWGFAGLVMSDWNTTVPQDGSTPWRCAWAGNDVIMPGNPHDDADIRAALADGRLPETAARQSAARLIALASALRGG</sequence>
<dbReference type="Pfam" id="PF00933">
    <property type="entry name" value="Glyco_hydro_3"/>
    <property type="match status" value="1"/>
</dbReference>
<dbReference type="Pfam" id="PF01915">
    <property type="entry name" value="Glyco_hydro_3_C"/>
    <property type="match status" value="1"/>
</dbReference>
<dbReference type="RefSeq" id="WP_289600680.1">
    <property type="nucleotide sequence ID" value="NZ_JAUDCL010000036.1"/>
</dbReference>
<evidence type="ECO:0000256" key="2">
    <source>
        <dbReference type="ARBA" id="ARBA00022801"/>
    </source>
</evidence>
<dbReference type="InterPro" id="IPR013783">
    <property type="entry name" value="Ig-like_fold"/>
</dbReference>